<feature type="transmembrane region" description="Helical" evidence="1">
    <location>
        <begin position="47"/>
        <end position="68"/>
    </location>
</feature>
<dbReference type="RefSeq" id="WP_013120331.1">
    <property type="nucleotide sequence ID" value="NC_014152.1"/>
</dbReference>
<evidence type="ECO:0000256" key="1">
    <source>
        <dbReference type="SAM" id="Phobius"/>
    </source>
</evidence>
<dbReference type="STRING" id="635013.TherJR_1458"/>
<keyword evidence="1" id="KW-0812">Transmembrane</keyword>
<name>D5XF93_THEPJ</name>
<keyword evidence="1" id="KW-1133">Transmembrane helix</keyword>
<dbReference type="HOGENOM" id="CLU_1905789_0_0_9"/>
<keyword evidence="1" id="KW-0472">Membrane</keyword>
<dbReference type="AlphaFoldDB" id="D5XF93"/>
<feature type="transmembrane region" description="Helical" evidence="1">
    <location>
        <begin position="105"/>
        <end position="127"/>
    </location>
</feature>
<keyword evidence="3" id="KW-1185">Reference proteome</keyword>
<proteinExistence type="predicted"/>
<reference evidence="2 3" key="1">
    <citation type="submission" date="2010-05" db="EMBL/GenBank/DDBJ databases">
        <title>Complete sequence of Thermincola sp. JR.</title>
        <authorList>
            <consortium name="US DOE Joint Genome Institute"/>
            <person name="Lucas S."/>
            <person name="Copeland A."/>
            <person name="Lapidus A."/>
            <person name="Cheng J.-F."/>
            <person name="Bruce D."/>
            <person name="Goodwin L."/>
            <person name="Pitluck S."/>
            <person name="Chertkov O."/>
            <person name="Detter J.C."/>
            <person name="Han C."/>
            <person name="Tapia R."/>
            <person name="Land M."/>
            <person name="Hauser L."/>
            <person name="Kyrpides N."/>
            <person name="Mikhailova N."/>
            <person name="Hazen T.C."/>
            <person name="Woyke T."/>
        </authorList>
    </citation>
    <scope>NUCLEOTIDE SEQUENCE [LARGE SCALE GENOMIC DNA]</scope>
    <source>
        <strain evidence="2 3">JR</strain>
    </source>
</reference>
<dbReference type="Proteomes" id="UP000002377">
    <property type="component" value="Chromosome"/>
</dbReference>
<accession>D5XF93</accession>
<protein>
    <submittedName>
        <fullName evidence="2">Uncharacterized protein</fullName>
    </submittedName>
</protein>
<gene>
    <name evidence="2" type="ordered locus">TherJR_1458</name>
</gene>
<evidence type="ECO:0000313" key="3">
    <source>
        <dbReference type="Proteomes" id="UP000002377"/>
    </source>
</evidence>
<feature type="transmembrane region" description="Helical" evidence="1">
    <location>
        <begin position="12"/>
        <end position="35"/>
    </location>
</feature>
<evidence type="ECO:0000313" key="2">
    <source>
        <dbReference type="EMBL" id="ADG82314.1"/>
    </source>
</evidence>
<feature type="transmembrane region" description="Helical" evidence="1">
    <location>
        <begin position="75"/>
        <end position="93"/>
    </location>
</feature>
<dbReference type="KEGG" id="tjr:TherJR_1458"/>
<organism evidence="2 3">
    <name type="scientific">Thermincola potens (strain JR)</name>
    <dbReference type="NCBI Taxonomy" id="635013"/>
    <lineage>
        <taxon>Bacteria</taxon>
        <taxon>Bacillati</taxon>
        <taxon>Bacillota</taxon>
        <taxon>Clostridia</taxon>
        <taxon>Eubacteriales</taxon>
        <taxon>Thermincolaceae</taxon>
        <taxon>Thermincola</taxon>
    </lineage>
</organism>
<dbReference type="EMBL" id="CP002028">
    <property type="protein sequence ID" value="ADG82314.1"/>
    <property type="molecule type" value="Genomic_DNA"/>
</dbReference>
<sequence>MNDQQFAKKILKLGLLLILLAALYFQLFWEVIILSGDIPAAVTISELLVFTCYSLILLIFLLVCIGFLAGQPTRIIFVIFGSVLIYFWSISVVDTIEYGRNNYLLYNRVVGLMTATLPICFSLWVLLKAKIKR</sequence>